<feature type="signal peptide" evidence="2">
    <location>
        <begin position="1"/>
        <end position="26"/>
    </location>
</feature>
<name>A0ABV5WR88_9LACO</name>
<dbReference type="InterPro" id="IPR027994">
    <property type="entry name" value="WxL_dom"/>
</dbReference>
<comment type="caution">
    <text evidence="4">The sequence shown here is derived from an EMBL/GenBank/DDBJ whole genome shotgun (WGS) entry which is preliminary data.</text>
</comment>
<evidence type="ECO:0000259" key="3">
    <source>
        <dbReference type="Pfam" id="PF13731"/>
    </source>
</evidence>
<keyword evidence="5" id="KW-1185">Reference proteome</keyword>
<proteinExistence type="predicted"/>
<accession>A0ABV5WR88</accession>
<keyword evidence="2" id="KW-0732">Signal</keyword>
<organism evidence="4 5">
    <name type="scientific">Lactiplantibacillus modestisalitolerans</name>
    <dbReference type="NCBI Taxonomy" id="1457219"/>
    <lineage>
        <taxon>Bacteria</taxon>
        <taxon>Bacillati</taxon>
        <taxon>Bacillota</taxon>
        <taxon>Bacilli</taxon>
        <taxon>Lactobacillales</taxon>
        <taxon>Lactobacillaceae</taxon>
        <taxon>Lactiplantibacillus</taxon>
    </lineage>
</organism>
<gene>
    <name evidence="4" type="ORF">ACFFLI_02125</name>
</gene>
<evidence type="ECO:0000313" key="4">
    <source>
        <dbReference type="EMBL" id="MFB9768668.1"/>
    </source>
</evidence>
<dbReference type="Proteomes" id="UP001589691">
    <property type="component" value="Unassembled WGS sequence"/>
</dbReference>
<feature type="compositionally biased region" description="Low complexity" evidence="1">
    <location>
        <begin position="40"/>
        <end position="59"/>
    </location>
</feature>
<dbReference type="Pfam" id="PF13731">
    <property type="entry name" value="WxL"/>
    <property type="match status" value="1"/>
</dbReference>
<dbReference type="EMBL" id="JBHLZY010000005">
    <property type="protein sequence ID" value="MFB9768668.1"/>
    <property type="molecule type" value="Genomic_DNA"/>
</dbReference>
<protein>
    <submittedName>
        <fullName evidence="4">WxL domain-containing protein</fullName>
    </submittedName>
</protein>
<evidence type="ECO:0000313" key="5">
    <source>
        <dbReference type="Proteomes" id="UP001589691"/>
    </source>
</evidence>
<sequence length="261" mass="26016">MKKMVGSLLMTSALLLGAMAPIAASAADTPVEGENRDGNTTATASFTAPTTPTTPVDPTDPNKPVEPKPGGDNNGANPDGGSGLSLIWAPANLNFGSHTLSVTSDEQYDATEGNDAGATATSLMPKADGTASAFTGTQVSDTRGTNAGWKLNVSSSALKLEDKSATIEGASITLPAGTLRSSGDAGVNTTANADNGAVGLGGQIQTNGTAVTVLSAAEGKGAGITVQQMNPADVFLNVNANTVQSGTYTGTLNWTLTDSVQ</sequence>
<feature type="region of interest" description="Disordered" evidence="1">
    <location>
        <begin position="29"/>
        <end position="83"/>
    </location>
</feature>
<feature type="domain" description="WxL" evidence="3">
    <location>
        <begin position="35"/>
        <end position="258"/>
    </location>
</feature>
<evidence type="ECO:0000256" key="2">
    <source>
        <dbReference type="SAM" id="SignalP"/>
    </source>
</evidence>
<feature type="chain" id="PRO_5046397754" evidence="2">
    <location>
        <begin position="27"/>
        <end position="261"/>
    </location>
</feature>
<reference evidence="4 5" key="1">
    <citation type="submission" date="2024-09" db="EMBL/GenBank/DDBJ databases">
        <authorList>
            <person name="Sun Q."/>
            <person name="Mori K."/>
        </authorList>
    </citation>
    <scope>NUCLEOTIDE SEQUENCE [LARGE SCALE GENOMIC DNA]</scope>
    <source>
        <strain evidence="4 5">TBRC 4576</strain>
    </source>
</reference>
<evidence type="ECO:0000256" key="1">
    <source>
        <dbReference type="SAM" id="MobiDB-lite"/>
    </source>
</evidence>
<dbReference type="RefSeq" id="WP_137642187.1">
    <property type="nucleotide sequence ID" value="NZ_BJEA01000005.1"/>
</dbReference>